<evidence type="ECO:0000313" key="5">
    <source>
        <dbReference type="EMBL" id="OSS44891.1"/>
    </source>
</evidence>
<dbReference type="EMBL" id="KZ107855">
    <property type="protein sequence ID" value="OSS44891.1"/>
    <property type="molecule type" value="Genomic_DNA"/>
</dbReference>
<dbReference type="InterPro" id="IPR008928">
    <property type="entry name" value="6-hairpin_glycosidase_sf"/>
</dbReference>
<dbReference type="Proteomes" id="UP000193240">
    <property type="component" value="Unassembled WGS sequence"/>
</dbReference>
<dbReference type="Pfam" id="PF22124">
    <property type="entry name" value="Glyco_hydro_95_cat"/>
    <property type="match status" value="1"/>
</dbReference>
<accession>A0A1Y2LLV0</accession>
<reference evidence="5 6" key="1">
    <citation type="journal article" date="2017" name="Genome Announc.">
        <title>Genome sequence of the saprophytic ascomycete Epicoccum nigrum ICMP 19927 strain isolated from New Zealand.</title>
        <authorList>
            <person name="Fokin M."/>
            <person name="Fleetwood D."/>
            <person name="Weir B.S."/>
            <person name="Villas-Boas S.G."/>
        </authorList>
    </citation>
    <scope>NUCLEOTIDE SEQUENCE [LARGE SCALE GENOMIC DNA]</scope>
    <source>
        <strain evidence="5 6">ICMP 19927</strain>
    </source>
</reference>
<dbReference type="PANTHER" id="PTHR31084">
    <property type="entry name" value="ALPHA-L-FUCOSIDASE 2"/>
    <property type="match status" value="1"/>
</dbReference>
<dbReference type="GO" id="GO:0004560">
    <property type="term" value="F:alpha-L-fucosidase activity"/>
    <property type="evidence" value="ECO:0007669"/>
    <property type="project" value="InterPro"/>
</dbReference>
<name>A0A1Y2LLV0_EPING</name>
<dbReference type="InParanoid" id="A0A1Y2LLV0"/>
<dbReference type="InterPro" id="IPR027414">
    <property type="entry name" value="GH95_N_dom"/>
</dbReference>
<dbReference type="OMA" id="HGIWVTG"/>
<keyword evidence="1" id="KW-0732">Signal</keyword>
<keyword evidence="6" id="KW-1185">Reference proteome</keyword>
<feature type="signal peptide" evidence="1">
    <location>
        <begin position="1"/>
        <end position="20"/>
    </location>
</feature>
<dbReference type="GO" id="GO:0005975">
    <property type="term" value="P:carbohydrate metabolic process"/>
    <property type="evidence" value="ECO:0007669"/>
    <property type="project" value="InterPro"/>
</dbReference>
<dbReference type="InterPro" id="IPR016518">
    <property type="entry name" value="Alpha-L-fucosidase"/>
</dbReference>
<gene>
    <name evidence="5" type="ORF">B5807_09400</name>
</gene>
<feature type="domain" description="Glycosyl hydrolase family 95 N-terminal" evidence="2">
    <location>
        <begin position="25"/>
        <end position="256"/>
    </location>
</feature>
<dbReference type="SUPFAM" id="SSF48208">
    <property type="entry name" value="Six-hairpin glycosidases"/>
    <property type="match status" value="1"/>
</dbReference>
<sequence>MRTGLWLKASIALVISITYATEDILLYSQPALSWNETLPIGNGRLGATPFSKTDQEVIVLNEDSYFSGGFRNRVNPRSLETFPRVRELMDKGNLTGAGDTWLQGMVGIPISQRKYEPAGYLNISTGHLWNQTSGYERSLDLATGVAKSVYAYDGIKYTREAVASEADQVIAVHLSADKASSYNLTITLDRGLSDVATVDDVGGLWLRSSGRDDSSYTHTQYALVSAEGGSLSSSNSSILIEGASSVTIIWDAETLFYRPEGPADYEKVLRDRVVSAQSKGFTALKDAAISSHEGYYNRASFDVQGLNTTTSARKPTNLRLADLKATTSFDRDPGLLSLAYNYGRYMLIASSRPGTLPANLQGIWNNVFNPPWDSKFTIDINLQMNYWLANMNGLDEILEPIWTHFKRMEARGTAVAKEMYGLPGWVCHHNTDLWGDCAPQDAGTQWTIWPMGGPWLLFTALDHYRFTQDKDFAKDIALPLLQSTIEFYNAFSVLQDGYYVTYPSNSPENSYFIPNGSSVVGAQTGIDKSSQSDRTLMWHLYSGFIEISEVAGSYTGVEEAKNYLAHLKAPDISPATDRLLEWSRDFREVEPEHRHFSSCIGLHPGHQYSPLTNATLAQAAGRLIEHRMNSGGGSTGWSRIWASNLYARLLDGDTAVHHSHVLMTDYMYENMWAITSDVFQADANFGITSAVNEMFLQSQNGVVHIGAAMPTASLLHGSFAGWKARGNFEVSAEWANGQIISANATSKVGGSLALRVQNGRAFKVDGKVYSGPITTAAGTSYSLSF</sequence>
<evidence type="ECO:0000259" key="4">
    <source>
        <dbReference type="Pfam" id="PF22124"/>
    </source>
</evidence>
<protein>
    <submittedName>
        <fullName evidence="5">Uncharacterized protein</fullName>
    </submittedName>
</protein>
<dbReference type="PANTHER" id="PTHR31084:SF0">
    <property type="entry name" value="ALPHA-L-FUCOSIDASE 2"/>
    <property type="match status" value="1"/>
</dbReference>
<dbReference type="Gene3D" id="1.50.10.10">
    <property type="match status" value="1"/>
</dbReference>
<evidence type="ECO:0000259" key="2">
    <source>
        <dbReference type="Pfam" id="PF14498"/>
    </source>
</evidence>
<organism evidence="5 6">
    <name type="scientific">Epicoccum nigrum</name>
    <name type="common">Soil fungus</name>
    <name type="synonym">Epicoccum purpurascens</name>
    <dbReference type="NCBI Taxonomy" id="105696"/>
    <lineage>
        <taxon>Eukaryota</taxon>
        <taxon>Fungi</taxon>
        <taxon>Dikarya</taxon>
        <taxon>Ascomycota</taxon>
        <taxon>Pezizomycotina</taxon>
        <taxon>Dothideomycetes</taxon>
        <taxon>Pleosporomycetidae</taxon>
        <taxon>Pleosporales</taxon>
        <taxon>Pleosporineae</taxon>
        <taxon>Didymellaceae</taxon>
        <taxon>Epicoccum</taxon>
    </lineage>
</organism>
<evidence type="ECO:0000256" key="1">
    <source>
        <dbReference type="SAM" id="SignalP"/>
    </source>
</evidence>
<dbReference type="PIRSF" id="PIRSF007663">
    <property type="entry name" value="UCP007663"/>
    <property type="match status" value="1"/>
</dbReference>
<dbReference type="Pfam" id="PF14498">
    <property type="entry name" value="Glyco_hyd_65N_2"/>
    <property type="match status" value="1"/>
</dbReference>
<feature type="chain" id="PRO_5012372815" evidence="1">
    <location>
        <begin position="21"/>
        <end position="785"/>
    </location>
</feature>
<dbReference type="AlphaFoldDB" id="A0A1Y2LLV0"/>
<proteinExistence type="predicted"/>
<dbReference type="InterPro" id="IPR049053">
    <property type="entry name" value="AFCA-like_C"/>
</dbReference>
<dbReference type="InterPro" id="IPR012341">
    <property type="entry name" value="6hp_glycosidase-like_sf"/>
</dbReference>
<feature type="domain" description="Glycosyl hydrolase family 95 catalytic" evidence="4">
    <location>
        <begin position="281"/>
        <end position="694"/>
    </location>
</feature>
<evidence type="ECO:0000313" key="6">
    <source>
        <dbReference type="Proteomes" id="UP000193240"/>
    </source>
</evidence>
<feature type="domain" description="Alpha fucosidase A-like C-terminal" evidence="3">
    <location>
        <begin position="697"/>
        <end position="767"/>
    </location>
</feature>
<dbReference type="Pfam" id="PF21307">
    <property type="entry name" value="Glyco_hydro_95_C"/>
    <property type="match status" value="1"/>
</dbReference>
<evidence type="ECO:0000259" key="3">
    <source>
        <dbReference type="Pfam" id="PF21307"/>
    </source>
</evidence>
<dbReference type="InterPro" id="IPR054363">
    <property type="entry name" value="GH95_cat"/>
</dbReference>